<dbReference type="EMBL" id="JAOYFB010000004">
    <property type="protein sequence ID" value="KAK4013399.1"/>
    <property type="molecule type" value="Genomic_DNA"/>
</dbReference>
<sequence>MMTRQMHPRGAKNRGCGGEHFPFGFDLWWRFEIELEFVKLAIPEHSERSRSRSMSKLEWARSVAGMEVKTVLEELNHWFKRNPLLFSIEIIRCDHSMASSSRSKESK</sequence>
<evidence type="ECO:0000313" key="2">
    <source>
        <dbReference type="Proteomes" id="UP001234178"/>
    </source>
</evidence>
<dbReference type="Proteomes" id="UP001234178">
    <property type="component" value="Unassembled WGS sequence"/>
</dbReference>
<gene>
    <name evidence="1" type="ORF">OUZ56_025941</name>
</gene>
<protein>
    <submittedName>
        <fullName evidence="1">Uncharacterized protein</fullName>
    </submittedName>
</protein>
<comment type="caution">
    <text evidence="1">The sequence shown here is derived from an EMBL/GenBank/DDBJ whole genome shotgun (WGS) entry which is preliminary data.</text>
</comment>
<keyword evidence="2" id="KW-1185">Reference proteome</keyword>
<name>A0ABQ9ZKE7_9CRUS</name>
<proteinExistence type="predicted"/>
<reference evidence="1 2" key="1">
    <citation type="journal article" date="2023" name="Nucleic Acids Res.">
        <title>The hologenome of Daphnia magna reveals possible DNA methylation and microbiome-mediated evolution of the host genome.</title>
        <authorList>
            <person name="Chaturvedi A."/>
            <person name="Li X."/>
            <person name="Dhandapani V."/>
            <person name="Marshall H."/>
            <person name="Kissane S."/>
            <person name="Cuenca-Cambronero M."/>
            <person name="Asole G."/>
            <person name="Calvet F."/>
            <person name="Ruiz-Romero M."/>
            <person name="Marangio P."/>
            <person name="Guigo R."/>
            <person name="Rago D."/>
            <person name="Mirbahai L."/>
            <person name="Eastwood N."/>
            <person name="Colbourne J.K."/>
            <person name="Zhou J."/>
            <person name="Mallon E."/>
            <person name="Orsini L."/>
        </authorList>
    </citation>
    <scope>NUCLEOTIDE SEQUENCE [LARGE SCALE GENOMIC DNA]</scope>
    <source>
        <strain evidence="1">LRV0_1</strain>
    </source>
</reference>
<evidence type="ECO:0000313" key="1">
    <source>
        <dbReference type="EMBL" id="KAK4013399.1"/>
    </source>
</evidence>
<organism evidence="1 2">
    <name type="scientific">Daphnia magna</name>
    <dbReference type="NCBI Taxonomy" id="35525"/>
    <lineage>
        <taxon>Eukaryota</taxon>
        <taxon>Metazoa</taxon>
        <taxon>Ecdysozoa</taxon>
        <taxon>Arthropoda</taxon>
        <taxon>Crustacea</taxon>
        <taxon>Branchiopoda</taxon>
        <taxon>Diplostraca</taxon>
        <taxon>Cladocera</taxon>
        <taxon>Anomopoda</taxon>
        <taxon>Daphniidae</taxon>
        <taxon>Daphnia</taxon>
    </lineage>
</organism>
<accession>A0ABQ9ZKE7</accession>